<dbReference type="GO" id="GO:0009103">
    <property type="term" value="P:lipopolysaccharide biosynthetic process"/>
    <property type="evidence" value="ECO:0007669"/>
    <property type="project" value="TreeGrafter"/>
</dbReference>
<evidence type="ECO:0000313" key="3">
    <source>
        <dbReference type="EMBL" id="PIU03647.1"/>
    </source>
</evidence>
<dbReference type="InterPro" id="IPR001296">
    <property type="entry name" value="Glyco_trans_1"/>
</dbReference>
<reference evidence="4" key="1">
    <citation type="submission" date="2017-09" db="EMBL/GenBank/DDBJ databases">
        <title>Depth-based differentiation of microbial function through sediment-hosted aquifers and enrichment of novel symbionts in the deep terrestrial subsurface.</title>
        <authorList>
            <person name="Probst A.J."/>
            <person name="Ladd B."/>
            <person name="Jarett J.K."/>
            <person name="Geller-Mcgrath D.E."/>
            <person name="Sieber C.M.K."/>
            <person name="Emerson J.B."/>
            <person name="Anantharaman K."/>
            <person name="Thomas B.C."/>
            <person name="Malmstrom R."/>
            <person name="Stieglmeier M."/>
            <person name="Klingl A."/>
            <person name="Woyke T."/>
            <person name="Ryan C.M."/>
            <person name="Banfield J.F."/>
        </authorList>
    </citation>
    <scope>NUCLEOTIDE SEQUENCE [LARGE SCALE GENOMIC DNA]</scope>
</reference>
<dbReference type="PANTHER" id="PTHR46401:SF2">
    <property type="entry name" value="GLYCOSYLTRANSFERASE WBBK-RELATED"/>
    <property type="match status" value="1"/>
</dbReference>
<dbReference type="AlphaFoldDB" id="A0A2M6XDF2"/>
<proteinExistence type="predicted"/>
<dbReference type="PANTHER" id="PTHR46401">
    <property type="entry name" value="GLYCOSYLTRANSFERASE WBBK-RELATED"/>
    <property type="match status" value="1"/>
</dbReference>
<feature type="domain" description="Glycosyl transferase family 1" evidence="2">
    <location>
        <begin position="176"/>
        <end position="329"/>
    </location>
</feature>
<evidence type="ECO:0000256" key="1">
    <source>
        <dbReference type="ARBA" id="ARBA00022679"/>
    </source>
</evidence>
<gene>
    <name evidence="3" type="ORF">COT44_02035</name>
</gene>
<dbReference type="GO" id="GO:0016757">
    <property type="term" value="F:glycosyltransferase activity"/>
    <property type="evidence" value="ECO:0007669"/>
    <property type="project" value="InterPro"/>
</dbReference>
<organism evidence="3 4">
    <name type="scientific">Candidatus Shapirobacteria bacterium CG08_land_8_20_14_0_20_39_18</name>
    <dbReference type="NCBI Taxonomy" id="1974883"/>
    <lineage>
        <taxon>Bacteria</taxon>
        <taxon>Candidatus Shapironibacteriota</taxon>
    </lineage>
</organism>
<evidence type="ECO:0000259" key="2">
    <source>
        <dbReference type="Pfam" id="PF00534"/>
    </source>
</evidence>
<name>A0A2M6XDF2_9BACT</name>
<dbReference type="CDD" id="cd03809">
    <property type="entry name" value="GT4_MtfB-like"/>
    <property type="match status" value="1"/>
</dbReference>
<accession>A0A2M6XDF2</accession>
<comment type="caution">
    <text evidence="3">The sequence shown here is derived from an EMBL/GenBank/DDBJ whole genome shotgun (WGS) entry which is preliminary data.</text>
</comment>
<sequence length="363" mass="41393">MNKQLTIGINANEANLVTNRVGSNQFAFGLLKALAQIKTKHQFVIYLSTPPLEDLPKTSANWTYRVIPLPKFWTQWRLPLDLYFHQPRPDLIFSLGHYGPRFSPVPSLVTIMDLGFLKFPNQFTKKDFYQLKSWTEYSVKQATAVFAISETTKQDIINTYKIRPGKITVIYPGYDKEIFFPKQEPSAQPYLLFLGSLRPSKNLERLIEAFNLLEDKKIQLVLAGKKGWLYESIFQKVKELKLENRVTFTDFVPEKEIPTLMRQAEVFVFPSLYEGFGIPVVEAMACGTPVLVSNAGSLPEVIGNAGVIVNPYKVEEIAKGIKLAIKNQDNLKVKGLVQAKKYDWEKSAQKVMEILEFTHYFGG</sequence>
<dbReference type="Proteomes" id="UP000228996">
    <property type="component" value="Unassembled WGS sequence"/>
</dbReference>
<dbReference type="SUPFAM" id="SSF53756">
    <property type="entry name" value="UDP-Glycosyltransferase/glycogen phosphorylase"/>
    <property type="match status" value="1"/>
</dbReference>
<dbReference type="EMBL" id="PEYO01000012">
    <property type="protein sequence ID" value="PIU03647.1"/>
    <property type="molecule type" value="Genomic_DNA"/>
</dbReference>
<dbReference type="Pfam" id="PF00534">
    <property type="entry name" value="Glycos_transf_1"/>
    <property type="match status" value="1"/>
</dbReference>
<dbReference type="Gene3D" id="3.40.50.2000">
    <property type="entry name" value="Glycogen Phosphorylase B"/>
    <property type="match status" value="2"/>
</dbReference>
<keyword evidence="1 3" id="KW-0808">Transferase</keyword>
<dbReference type="FunFam" id="3.40.50.2000:FF:000119">
    <property type="entry name" value="Glycosyl transferase group 1"/>
    <property type="match status" value="1"/>
</dbReference>
<protein>
    <submittedName>
        <fullName evidence="3">Glycosyltransferase family 1 protein</fullName>
    </submittedName>
</protein>
<evidence type="ECO:0000313" key="4">
    <source>
        <dbReference type="Proteomes" id="UP000228996"/>
    </source>
</evidence>